<accession>A0AAE3P6K1</accession>
<dbReference type="PANTHER" id="PTHR43413:SF1">
    <property type="entry name" value="SIROHEME DECARBOXYLASE NIRL SUBUNIT"/>
    <property type="match status" value="1"/>
</dbReference>
<dbReference type="GO" id="GO:0003677">
    <property type="term" value="F:DNA binding"/>
    <property type="evidence" value="ECO:0007669"/>
    <property type="project" value="UniProtKB-KW"/>
</dbReference>
<evidence type="ECO:0000256" key="2">
    <source>
        <dbReference type="ARBA" id="ARBA00023444"/>
    </source>
</evidence>
<evidence type="ECO:0000256" key="3">
    <source>
        <dbReference type="ARBA" id="ARBA00023457"/>
    </source>
</evidence>
<sequence length="157" mass="18605">MTTLSEKEKKVLKSLIEGIPLSKRPFYTIAQKIGLKEEEVLKITKELLEKKIIRRIGITLRHNLAGVEGNAMVAWKAPEEKIEEIGKYLASISYISHCYIRKTYEDWNYNLYTMIHGKDREEVEKRVKEISEKFNLKEYQILFTKEEIVRKHAKYEL</sequence>
<evidence type="ECO:0000256" key="5">
    <source>
        <dbReference type="ARBA" id="ARBA00048470"/>
    </source>
</evidence>
<proteinExistence type="inferred from homology"/>
<evidence type="ECO:0000313" key="8">
    <source>
        <dbReference type="EMBL" id="MDF2954366.1"/>
    </source>
</evidence>
<dbReference type="Proteomes" id="UP001144110">
    <property type="component" value="Unassembled WGS sequence"/>
</dbReference>
<dbReference type="AlphaFoldDB" id="A0AAE3P6K1"/>
<dbReference type="InterPro" id="IPR053953">
    <property type="entry name" value="NirdL-like_HTH"/>
</dbReference>
<dbReference type="EMBL" id="JAPHEG010000010">
    <property type="protein sequence ID" value="MDF2954366.1"/>
    <property type="molecule type" value="Genomic_DNA"/>
</dbReference>
<feature type="domain" description="Siroheme decarboxylase NirL-like HTH" evidence="7">
    <location>
        <begin position="8"/>
        <end position="54"/>
    </location>
</feature>
<keyword evidence="1" id="KW-0456">Lyase</keyword>
<feature type="domain" description="Siroheme decarboxylase AsnC-like ligand binding" evidence="6">
    <location>
        <begin position="65"/>
        <end position="147"/>
    </location>
</feature>
<gene>
    <name evidence="8" type="ORF">OD816_001611</name>
</gene>
<dbReference type="Pfam" id="PF17805">
    <property type="entry name" value="AsnC_trans_reg2"/>
    <property type="match status" value="1"/>
</dbReference>
<comment type="caution">
    <text evidence="8">The sequence shown here is derived from an EMBL/GenBank/DDBJ whole genome shotgun (WGS) entry which is preliminary data.</text>
</comment>
<evidence type="ECO:0000259" key="7">
    <source>
        <dbReference type="Pfam" id="PF22451"/>
    </source>
</evidence>
<comment type="catalytic activity">
    <reaction evidence="5">
        <text>siroheme + 2 H(+) = 12,18-didecarboxysiroheme + 2 CO2</text>
        <dbReference type="Rhea" id="RHEA:19093"/>
        <dbReference type="ChEBI" id="CHEBI:15378"/>
        <dbReference type="ChEBI" id="CHEBI:16526"/>
        <dbReference type="ChEBI" id="CHEBI:60052"/>
        <dbReference type="ChEBI" id="CHEBI:140497"/>
        <dbReference type="EC" id="4.1.1.111"/>
    </reaction>
</comment>
<comment type="pathway">
    <text evidence="2">Porphyrin-containing compound metabolism.</text>
</comment>
<dbReference type="Pfam" id="PF22451">
    <property type="entry name" value="NirdL-like_HTH"/>
    <property type="match status" value="1"/>
</dbReference>
<keyword evidence="8" id="KW-0238">DNA-binding</keyword>
<dbReference type="InterPro" id="IPR040523">
    <property type="entry name" value="AsnC_trans_reg2"/>
</dbReference>
<organism evidence="8 9">
    <name type="scientific">Candidatus Thermodesulfobacterium syntrophicum</name>
    <dbReference type="NCBI Taxonomy" id="3060442"/>
    <lineage>
        <taxon>Bacteria</taxon>
        <taxon>Pseudomonadati</taxon>
        <taxon>Thermodesulfobacteriota</taxon>
        <taxon>Thermodesulfobacteria</taxon>
        <taxon>Thermodesulfobacteriales</taxon>
        <taxon>Thermodesulfobacteriaceae</taxon>
        <taxon>Thermodesulfobacterium</taxon>
    </lineage>
</organism>
<dbReference type="InterPro" id="IPR050684">
    <property type="entry name" value="HTH-Siroheme_Decarb"/>
</dbReference>
<evidence type="ECO:0000256" key="4">
    <source>
        <dbReference type="ARBA" id="ARBA00023471"/>
    </source>
</evidence>
<comment type="similarity">
    <text evidence="3">Belongs to the Ahb/Nir family.</text>
</comment>
<evidence type="ECO:0000313" key="9">
    <source>
        <dbReference type="Proteomes" id="UP001144110"/>
    </source>
</evidence>
<reference evidence="8" key="1">
    <citation type="submission" date="2022-11" db="EMBL/GenBank/DDBJ databases">
        <title>Candidatus Alkanophaga archaea from heated hydrothermal vent sediment oxidize petroleum alkanes.</title>
        <authorList>
            <person name="Zehnle H."/>
            <person name="Laso-Perez R."/>
            <person name="Lipp J."/>
            <person name="Teske A."/>
            <person name="Wegener G."/>
        </authorList>
    </citation>
    <scope>NUCLEOTIDE SEQUENCE</scope>
    <source>
        <strain evidence="8">MCA70</strain>
    </source>
</reference>
<dbReference type="EC" id="4.1.1.111" evidence="4"/>
<evidence type="ECO:0000256" key="1">
    <source>
        <dbReference type="ARBA" id="ARBA00023239"/>
    </source>
</evidence>
<dbReference type="Gene3D" id="3.30.70.3460">
    <property type="match status" value="1"/>
</dbReference>
<dbReference type="PANTHER" id="PTHR43413">
    <property type="entry name" value="TRANSCRIPTIONAL REGULATOR, ASNC FAMILY"/>
    <property type="match status" value="1"/>
</dbReference>
<protein>
    <recommendedName>
        <fullName evidence="4">siroheme decarboxylase</fullName>
        <ecNumber evidence="4">4.1.1.111</ecNumber>
    </recommendedName>
</protein>
<evidence type="ECO:0000259" key="6">
    <source>
        <dbReference type="Pfam" id="PF17805"/>
    </source>
</evidence>
<name>A0AAE3P6K1_9BACT</name>
<dbReference type="GO" id="GO:0016829">
    <property type="term" value="F:lyase activity"/>
    <property type="evidence" value="ECO:0007669"/>
    <property type="project" value="UniProtKB-KW"/>
</dbReference>